<dbReference type="Pfam" id="PF05380">
    <property type="entry name" value="Peptidase_A17"/>
    <property type="match status" value="1"/>
</dbReference>
<reference evidence="1" key="1">
    <citation type="submission" date="2020-08" db="EMBL/GenBank/DDBJ databases">
        <title>Multicomponent nature underlies the extraordinary mechanical properties of spider dragline silk.</title>
        <authorList>
            <person name="Kono N."/>
            <person name="Nakamura H."/>
            <person name="Mori M."/>
            <person name="Yoshida Y."/>
            <person name="Ohtoshi R."/>
            <person name="Malay A.D."/>
            <person name="Moran D.A.P."/>
            <person name="Tomita M."/>
            <person name="Numata K."/>
            <person name="Arakawa K."/>
        </authorList>
    </citation>
    <scope>NUCLEOTIDE SEQUENCE</scope>
</reference>
<dbReference type="PANTHER" id="PTHR47331:SF5">
    <property type="entry name" value="RIBONUCLEASE H"/>
    <property type="match status" value="1"/>
</dbReference>
<dbReference type="EMBL" id="BMAU01021292">
    <property type="protein sequence ID" value="GFY09807.1"/>
    <property type="molecule type" value="Genomic_DNA"/>
</dbReference>
<evidence type="ECO:0000313" key="2">
    <source>
        <dbReference type="Proteomes" id="UP000887159"/>
    </source>
</evidence>
<name>A0A8X6SII9_TRICX</name>
<keyword evidence="2" id="KW-1185">Reference proteome</keyword>
<dbReference type="PANTHER" id="PTHR47331">
    <property type="entry name" value="PHD-TYPE DOMAIN-CONTAINING PROTEIN"/>
    <property type="match status" value="1"/>
</dbReference>
<comment type="caution">
    <text evidence="1">The sequence shown here is derived from an EMBL/GenBank/DDBJ whole genome shotgun (WGS) entry which is preliminary data.</text>
</comment>
<sequence length="129" mass="14949">MEIKISWDSSLPEEIVKPFFKWWNEIKILSDAEIPRYFEINDRTQMHVFVERGLYAACIFFRSNTSQGVKVALVMAKARVALLKQVTIPKLELMACCIGARLAHSVQESLNISEMETVFEVIQWWHCIG</sequence>
<dbReference type="Proteomes" id="UP000887159">
    <property type="component" value="Unassembled WGS sequence"/>
</dbReference>
<dbReference type="InterPro" id="IPR008042">
    <property type="entry name" value="Retrotrans_Pao"/>
</dbReference>
<evidence type="ECO:0000313" key="1">
    <source>
        <dbReference type="EMBL" id="GFY09807.1"/>
    </source>
</evidence>
<accession>A0A8X6SII9</accession>
<protein>
    <submittedName>
        <fullName evidence="1">Uncharacterized protein</fullName>
    </submittedName>
</protein>
<gene>
    <name evidence="1" type="primary">AVEN_79968_1</name>
    <name evidence="1" type="ORF">TNCV_3697691</name>
</gene>
<dbReference type="AlphaFoldDB" id="A0A8X6SII9"/>
<organism evidence="1 2">
    <name type="scientific">Trichonephila clavipes</name>
    <name type="common">Golden silk orbweaver</name>
    <name type="synonym">Nephila clavipes</name>
    <dbReference type="NCBI Taxonomy" id="2585209"/>
    <lineage>
        <taxon>Eukaryota</taxon>
        <taxon>Metazoa</taxon>
        <taxon>Ecdysozoa</taxon>
        <taxon>Arthropoda</taxon>
        <taxon>Chelicerata</taxon>
        <taxon>Arachnida</taxon>
        <taxon>Araneae</taxon>
        <taxon>Araneomorphae</taxon>
        <taxon>Entelegynae</taxon>
        <taxon>Araneoidea</taxon>
        <taxon>Nephilidae</taxon>
        <taxon>Trichonephila</taxon>
    </lineage>
</organism>
<proteinExistence type="predicted"/>